<dbReference type="OrthoDB" id="7820657at2"/>
<keyword evidence="2" id="KW-1185">Reference proteome</keyword>
<sequence>MAPERYKGLDDFLKRGRTALAEGPVALIFVEDLTEVDSTIRHHAGLGFRAIILFAPDALELSPDLAARVHRVSLDIWADNAVPTAINRVIAAAPGLWLYYCYNAEYLFYPFCETRTVGEMLAFHAEERRDAMLTYVIDLYAGDLDRFPDAVSRETAMIDRSGYYALARPDPANHGHPKERQLDFHGGLRWRFEEHVPMTRRRIDRIGLFRAKPGLHLLDGHLFDDAEYNTYACPWHHNLTAAICSFRTAKALKTNAGSTFEIPDFRWRGSVPFEWNSQQLLDLGLMEPGQWF</sequence>
<reference evidence="1 2" key="1">
    <citation type="submission" date="2019-03" db="EMBL/GenBank/DDBJ databases">
        <title>Genomic Encyclopedia of Type Strains, Phase IV (KMG-IV): sequencing the most valuable type-strain genomes for metagenomic binning, comparative biology and taxonomic classification.</title>
        <authorList>
            <person name="Goeker M."/>
        </authorList>
    </citation>
    <scope>NUCLEOTIDE SEQUENCE [LARGE SCALE GENOMIC DNA]</scope>
    <source>
        <strain evidence="1 2">DSM 4868</strain>
    </source>
</reference>
<gene>
    <name evidence="1" type="ORF">EV655_105190</name>
</gene>
<comment type="caution">
    <text evidence="1">The sequence shown here is derived from an EMBL/GenBank/DDBJ whole genome shotgun (WGS) entry which is preliminary data.</text>
</comment>
<evidence type="ECO:0000313" key="2">
    <source>
        <dbReference type="Proteomes" id="UP000295142"/>
    </source>
</evidence>
<proteinExistence type="predicted"/>
<accession>A0A4R2KEW9</accession>
<evidence type="ECO:0008006" key="3">
    <source>
        <dbReference type="Google" id="ProtNLM"/>
    </source>
</evidence>
<dbReference type="Proteomes" id="UP000295142">
    <property type="component" value="Unassembled WGS sequence"/>
</dbReference>
<evidence type="ECO:0000313" key="1">
    <source>
        <dbReference type="EMBL" id="TCO72083.1"/>
    </source>
</evidence>
<organism evidence="1 2">
    <name type="scientific">Rhodovulum euryhalinum</name>
    <dbReference type="NCBI Taxonomy" id="35805"/>
    <lineage>
        <taxon>Bacteria</taxon>
        <taxon>Pseudomonadati</taxon>
        <taxon>Pseudomonadota</taxon>
        <taxon>Alphaproteobacteria</taxon>
        <taxon>Rhodobacterales</taxon>
        <taxon>Paracoccaceae</taxon>
        <taxon>Rhodovulum</taxon>
    </lineage>
</organism>
<dbReference type="AlphaFoldDB" id="A0A4R2KEW9"/>
<protein>
    <recommendedName>
        <fullName evidence="3">Glycosyl transferase family 2</fullName>
    </recommendedName>
</protein>
<name>A0A4R2KEW9_9RHOB</name>
<dbReference type="RefSeq" id="WP_132543617.1">
    <property type="nucleotide sequence ID" value="NZ_SLWW01000005.1"/>
</dbReference>
<dbReference type="EMBL" id="SLWW01000005">
    <property type="protein sequence ID" value="TCO72083.1"/>
    <property type="molecule type" value="Genomic_DNA"/>
</dbReference>